<dbReference type="SUPFAM" id="SSF52402">
    <property type="entry name" value="Adenine nucleotide alpha hydrolases-like"/>
    <property type="match status" value="1"/>
</dbReference>
<keyword evidence="8" id="KW-0274">FAD</keyword>
<keyword evidence="3" id="KW-0285">Flavoprotein</keyword>
<proteinExistence type="predicted"/>
<evidence type="ECO:0000313" key="15">
    <source>
        <dbReference type="Proteomes" id="UP000037460"/>
    </source>
</evidence>
<dbReference type="InterPro" id="IPR014729">
    <property type="entry name" value="Rossmann-like_a/b/a_fold"/>
</dbReference>
<evidence type="ECO:0000256" key="11">
    <source>
        <dbReference type="ARBA" id="ARBA00031871"/>
    </source>
</evidence>
<evidence type="ECO:0000256" key="9">
    <source>
        <dbReference type="ARBA" id="ARBA00022840"/>
    </source>
</evidence>
<evidence type="ECO:0000313" key="14">
    <source>
        <dbReference type="EMBL" id="KOO26590.1"/>
    </source>
</evidence>
<dbReference type="EC" id="2.7.7.2" evidence="2"/>
<dbReference type="OrthoDB" id="270728at2759"/>
<dbReference type="EMBL" id="JWZX01002831">
    <property type="protein sequence ID" value="KOO26590.1"/>
    <property type="molecule type" value="Genomic_DNA"/>
</dbReference>
<name>A0A0M0JJD9_9EUKA</name>
<dbReference type="GO" id="GO:0003919">
    <property type="term" value="F:FMN adenylyltransferase activity"/>
    <property type="evidence" value="ECO:0007669"/>
    <property type="project" value="UniProtKB-EC"/>
</dbReference>
<keyword evidence="7" id="KW-0547">Nucleotide-binding</keyword>
<keyword evidence="9" id="KW-0067">ATP-binding</keyword>
<evidence type="ECO:0000256" key="7">
    <source>
        <dbReference type="ARBA" id="ARBA00022741"/>
    </source>
</evidence>
<keyword evidence="15" id="KW-1185">Reference proteome</keyword>
<keyword evidence="6" id="KW-0548">Nucleotidyltransferase</keyword>
<keyword evidence="4" id="KW-0288">FMN</keyword>
<evidence type="ECO:0000256" key="5">
    <source>
        <dbReference type="ARBA" id="ARBA00022679"/>
    </source>
</evidence>
<evidence type="ECO:0000256" key="3">
    <source>
        <dbReference type="ARBA" id="ARBA00022630"/>
    </source>
</evidence>
<dbReference type="GO" id="GO:0005524">
    <property type="term" value="F:ATP binding"/>
    <property type="evidence" value="ECO:0007669"/>
    <property type="project" value="UniProtKB-KW"/>
</dbReference>
<dbReference type="PANTHER" id="PTHR23293">
    <property type="entry name" value="FAD SYNTHETASE-RELATED FMN ADENYLYLTRANSFERASE"/>
    <property type="match status" value="1"/>
</dbReference>
<organism evidence="14 15">
    <name type="scientific">Chrysochromulina tobinii</name>
    <dbReference type="NCBI Taxonomy" id="1460289"/>
    <lineage>
        <taxon>Eukaryota</taxon>
        <taxon>Haptista</taxon>
        <taxon>Haptophyta</taxon>
        <taxon>Prymnesiophyceae</taxon>
        <taxon>Prymnesiales</taxon>
        <taxon>Chrysochromulinaceae</taxon>
        <taxon>Chrysochromulina</taxon>
    </lineage>
</organism>
<evidence type="ECO:0000256" key="1">
    <source>
        <dbReference type="ARBA" id="ARBA00004726"/>
    </source>
</evidence>
<evidence type="ECO:0000256" key="10">
    <source>
        <dbReference type="ARBA" id="ARBA00031145"/>
    </source>
</evidence>
<protein>
    <recommendedName>
        <fullName evidence="2">FAD synthase</fullName>
        <ecNumber evidence="2">2.7.7.2</ecNumber>
    </recommendedName>
    <alternativeName>
        <fullName evidence="10">FAD pyrophosphorylase</fullName>
    </alternativeName>
    <alternativeName>
        <fullName evidence="11">FMN adenylyltransferase</fullName>
    </alternativeName>
</protein>
<dbReference type="Pfam" id="PF01507">
    <property type="entry name" value="PAPS_reduct"/>
    <property type="match status" value="2"/>
</dbReference>
<dbReference type="Gene3D" id="3.40.50.620">
    <property type="entry name" value="HUPs"/>
    <property type="match status" value="1"/>
</dbReference>
<dbReference type="Proteomes" id="UP000037460">
    <property type="component" value="Unassembled WGS sequence"/>
</dbReference>
<accession>A0A0M0JJD9</accession>
<comment type="caution">
    <text evidence="14">The sequence shown here is derived from an EMBL/GenBank/DDBJ whole genome shotgun (WGS) entry which is preliminary data.</text>
</comment>
<comment type="pathway">
    <text evidence="1">Cofactor biosynthesis; FAD biosynthesis; FAD from FMN: step 1/1.</text>
</comment>
<dbReference type="PANTHER" id="PTHR23293:SF9">
    <property type="entry name" value="FAD SYNTHASE"/>
    <property type="match status" value="1"/>
</dbReference>
<evidence type="ECO:0000256" key="4">
    <source>
        <dbReference type="ARBA" id="ARBA00022643"/>
    </source>
</evidence>
<evidence type="ECO:0000256" key="2">
    <source>
        <dbReference type="ARBA" id="ARBA00012393"/>
    </source>
</evidence>
<feature type="domain" description="Phosphoadenosine phosphosulphate reductase" evidence="13">
    <location>
        <begin position="126"/>
        <end position="211"/>
    </location>
</feature>
<reference evidence="15" key="1">
    <citation type="journal article" date="2015" name="PLoS Genet.">
        <title>Genome Sequence and Transcriptome Analyses of Chrysochromulina tobin: Metabolic Tools for Enhanced Algal Fitness in the Prominent Order Prymnesiales (Haptophyceae).</title>
        <authorList>
            <person name="Hovde B.T."/>
            <person name="Deodato C.R."/>
            <person name="Hunsperger H.M."/>
            <person name="Ryken S.A."/>
            <person name="Yost W."/>
            <person name="Jha R.K."/>
            <person name="Patterson J."/>
            <person name="Monnat R.J. Jr."/>
            <person name="Barlow S.B."/>
            <person name="Starkenburg S.R."/>
            <person name="Cattolico R.A."/>
        </authorList>
    </citation>
    <scope>NUCLEOTIDE SEQUENCE</scope>
    <source>
        <strain evidence="15">CCMP291</strain>
    </source>
</reference>
<dbReference type="AlphaFoldDB" id="A0A0M0JJD9"/>
<evidence type="ECO:0000256" key="6">
    <source>
        <dbReference type="ARBA" id="ARBA00022695"/>
    </source>
</evidence>
<evidence type="ECO:0000256" key="8">
    <source>
        <dbReference type="ARBA" id="ARBA00022827"/>
    </source>
</evidence>
<comment type="catalytic activity">
    <reaction evidence="12">
        <text>FMN + ATP + H(+) = FAD + diphosphate</text>
        <dbReference type="Rhea" id="RHEA:17237"/>
        <dbReference type="ChEBI" id="CHEBI:15378"/>
        <dbReference type="ChEBI" id="CHEBI:30616"/>
        <dbReference type="ChEBI" id="CHEBI:33019"/>
        <dbReference type="ChEBI" id="CHEBI:57692"/>
        <dbReference type="ChEBI" id="CHEBI:58210"/>
        <dbReference type="EC" id="2.7.7.2"/>
    </reaction>
</comment>
<sequence>MSAPSASAPDEAAEALALYQRLRQDAEVDSPLGRALKRGLGVCRDALRLYGPDGVVVSFNGGKDAVVILHLMRAALAGHSEASGSSQRMRIIFFEMEDEFPEVASFVRESIQRHNLDCISYQVGFVEGLTKCIADHSARAFVLGTREDDPNAAGQSDFCPSSDWMPPFMRVNPILAWSYADVWAFLRTYALPYCSLYDAGYTSLGKSTNTARNPALMRPDGSYGAAWELTDGSLELLVGPDVGVAPEGI</sequence>
<dbReference type="GO" id="GO:0006747">
    <property type="term" value="P:FAD biosynthetic process"/>
    <property type="evidence" value="ECO:0007669"/>
    <property type="project" value="TreeGrafter"/>
</dbReference>
<evidence type="ECO:0000259" key="13">
    <source>
        <dbReference type="Pfam" id="PF01507"/>
    </source>
</evidence>
<dbReference type="InterPro" id="IPR002500">
    <property type="entry name" value="PAPS_reduct_dom"/>
</dbReference>
<keyword evidence="5" id="KW-0808">Transferase</keyword>
<dbReference type="CDD" id="cd23948">
    <property type="entry name" value="FAD_synthase"/>
    <property type="match status" value="1"/>
</dbReference>
<evidence type="ECO:0000256" key="12">
    <source>
        <dbReference type="ARBA" id="ARBA00049494"/>
    </source>
</evidence>
<gene>
    <name evidence="14" type="ORF">Ctob_009117</name>
</gene>
<feature type="domain" description="Phosphoadenosine phosphosulphate reductase" evidence="13">
    <location>
        <begin position="55"/>
        <end position="121"/>
    </location>
</feature>